<keyword evidence="6" id="KW-0687">Ribonucleoprotein</keyword>
<dbReference type="InterPro" id="IPR042831">
    <property type="entry name" value="Ribosomal_mL40_fung"/>
</dbReference>
<dbReference type="EMBL" id="QPFP01000002">
    <property type="protein sequence ID" value="TEB38683.1"/>
    <property type="molecule type" value="Genomic_DNA"/>
</dbReference>
<evidence type="ECO:0000256" key="5">
    <source>
        <dbReference type="ARBA" id="ARBA00023128"/>
    </source>
</evidence>
<reference evidence="9 10" key="1">
    <citation type="journal article" date="2019" name="Nat. Ecol. Evol.">
        <title>Megaphylogeny resolves global patterns of mushroom evolution.</title>
        <authorList>
            <person name="Varga T."/>
            <person name="Krizsan K."/>
            <person name="Foldi C."/>
            <person name="Dima B."/>
            <person name="Sanchez-Garcia M."/>
            <person name="Sanchez-Ramirez S."/>
            <person name="Szollosi G.J."/>
            <person name="Szarkandi J.G."/>
            <person name="Papp V."/>
            <person name="Albert L."/>
            <person name="Andreopoulos W."/>
            <person name="Angelini C."/>
            <person name="Antonin V."/>
            <person name="Barry K.W."/>
            <person name="Bougher N.L."/>
            <person name="Buchanan P."/>
            <person name="Buyck B."/>
            <person name="Bense V."/>
            <person name="Catcheside P."/>
            <person name="Chovatia M."/>
            <person name="Cooper J."/>
            <person name="Damon W."/>
            <person name="Desjardin D."/>
            <person name="Finy P."/>
            <person name="Geml J."/>
            <person name="Haridas S."/>
            <person name="Hughes K."/>
            <person name="Justo A."/>
            <person name="Karasinski D."/>
            <person name="Kautmanova I."/>
            <person name="Kiss B."/>
            <person name="Kocsube S."/>
            <person name="Kotiranta H."/>
            <person name="LaButti K.M."/>
            <person name="Lechner B.E."/>
            <person name="Liimatainen K."/>
            <person name="Lipzen A."/>
            <person name="Lukacs Z."/>
            <person name="Mihaltcheva S."/>
            <person name="Morgado L.N."/>
            <person name="Niskanen T."/>
            <person name="Noordeloos M.E."/>
            <person name="Ohm R.A."/>
            <person name="Ortiz-Santana B."/>
            <person name="Ovrebo C."/>
            <person name="Racz N."/>
            <person name="Riley R."/>
            <person name="Savchenko A."/>
            <person name="Shiryaev A."/>
            <person name="Soop K."/>
            <person name="Spirin V."/>
            <person name="Szebenyi C."/>
            <person name="Tomsovsky M."/>
            <person name="Tulloss R.E."/>
            <person name="Uehling J."/>
            <person name="Grigoriev I.V."/>
            <person name="Vagvolgyi C."/>
            <person name="Papp T."/>
            <person name="Martin F.M."/>
            <person name="Miettinen O."/>
            <person name="Hibbett D.S."/>
            <person name="Nagy L.G."/>
        </authorList>
    </citation>
    <scope>NUCLEOTIDE SEQUENCE [LARGE SCALE GENOMIC DNA]</scope>
    <source>
        <strain evidence="9 10">FP101781</strain>
    </source>
</reference>
<evidence type="ECO:0000313" key="9">
    <source>
        <dbReference type="EMBL" id="TEB38683.1"/>
    </source>
</evidence>
<dbReference type="AlphaFoldDB" id="A0A4Y7TWY5"/>
<evidence type="ECO:0000256" key="8">
    <source>
        <dbReference type="SAM" id="MobiDB-lite"/>
    </source>
</evidence>
<dbReference type="GO" id="GO:1990904">
    <property type="term" value="C:ribonucleoprotein complex"/>
    <property type="evidence" value="ECO:0007669"/>
    <property type="project" value="UniProtKB-KW"/>
</dbReference>
<evidence type="ECO:0000256" key="3">
    <source>
        <dbReference type="ARBA" id="ARBA00022946"/>
    </source>
</evidence>
<dbReference type="InterPro" id="IPR019192">
    <property type="entry name" value="Ribosomal_mL40"/>
</dbReference>
<protein>
    <recommendedName>
        <fullName evidence="7">Large ribosomal subunit protein mL40</fullName>
    </recommendedName>
</protein>
<dbReference type="Proteomes" id="UP000298030">
    <property type="component" value="Unassembled WGS sequence"/>
</dbReference>
<dbReference type="Pfam" id="PF09812">
    <property type="entry name" value="MRP-L28"/>
    <property type="match status" value="1"/>
</dbReference>
<evidence type="ECO:0000256" key="1">
    <source>
        <dbReference type="ARBA" id="ARBA00004173"/>
    </source>
</evidence>
<dbReference type="OrthoDB" id="2098203at2759"/>
<dbReference type="PANTHER" id="PTHR39150:SF1">
    <property type="entry name" value="LARGE RIBOSOMAL SUBUNIT PROTEIN ML40"/>
    <property type="match status" value="1"/>
</dbReference>
<dbReference type="GO" id="GO:0005840">
    <property type="term" value="C:ribosome"/>
    <property type="evidence" value="ECO:0007669"/>
    <property type="project" value="UniProtKB-KW"/>
</dbReference>
<evidence type="ECO:0000256" key="2">
    <source>
        <dbReference type="ARBA" id="ARBA00009360"/>
    </source>
</evidence>
<comment type="similarity">
    <text evidence="2">Belongs to the mitochondrion-specific ribosomal protein mL40 family.</text>
</comment>
<evidence type="ECO:0000313" key="10">
    <source>
        <dbReference type="Proteomes" id="UP000298030"/>
    </source>
</evidence>
<evidence type="ECO:0000256" key="6">
    <source>
        <dbReference type="ARBA" id="ARBA00023274"/>
    </source>
</evidence>
<proteinExistence type="inferred from homology"/>
<dbReference type="GO" id="GO:0032543">
    <property type="term" value="P:mitochondrial translation"/>
    <property type="evidence" value="ECO:0007669"/>
    <property type="project" value="InterPro"/>
</dbReference>
<evidence type="ECO:0000256" key="7">
    <source>
        <dbReference type="ARBA" id="ARBA00035192"/>
    </source>
</evidence>
<keyword evidence="3" id="KW-0809">Transit peptide</keyword>
<keyword evidence="10" id="KW-1185">Reference proteome</keyword>
<evidence type="ECO:0000256" key="4">
    <source>
        <dbReference type="ARBA" id="ARBA00022980"/>
    </source>
</evidence>
<dbReference type="PANTHER" id="PTHR39150">
    <property type="entry name" value="54S RIBOSOMAL PROTEIN L28, MITOCHONDRIAL"/>
    <property type="match status" value="1"/>
</dbReference>
<comment type="subcellular location">
    <subcellularLocation>
        <location evidence="1">Mitochondrion</location>
    </subcellularLocation>
</comment>
<keyword evidence="5" id="KW-0496">Mitochondrion</keyword>
<gene>
    <name evidence="9" type="ORF">FA13DRAFT_392560</name>
</gene>
<keyword evidence="4" id="KW-0689">Ribosomal protein</keyword>
<feature type="region of interest" description="Disordered" evidence="8">
    <location>
        <begin position="209"/>
        <end position="231"/>
    </location>
</feature>
<comment type="caution">
    <text evidence="9">The sequence shown here is derived from an EMBL/GenBank/DDBJ whole genome shotgun (WGS) entry which is preliminary data.</text>
</comment>
<sequence>MWPDGRGRCERRLCQMERARHRWQEISFRINFVSSPPTTMSLLRPASTKAAALNGLRGSPSTAGSIRFYAAKPDMAGDPKRETIRRVLYPANRRNRPSPVGTWRPDVARALQSAIPSVQAHETIERAWLLHKRHVRKEREAELARKFAKMEEAMDELYRLDSRLFLEANRSDDPRAKSAQEMELAKQLKMSEVKTLESRIPGLFPRELKVPTETPSRTGWNYEYKPFPRPL</sequence>
<dbReference type="STRING" id="71717.A0A4Y7TWY5"/>
<dbReference type="GO" id="GO:0003735">
    <property type="term" value="F:structural constituent of ribosome"/>
    <property type="evidence" value="ECO:0007669"/>
    <property type="project" value="InterPro"/>
</dbReference>
<accession>A0A4Y7TWY5</accession>
<name>A0A4Y7TWY5_COPMI</name>
<dbReference type="Gene3D" id="6.10.250.3440">
    <property type="match status" value="1"/>
</dbReference>
<dbReference type="GO" id="GO:0005739">
    <property type="term" value="C:mitochondrion"/>
    <property type="evidence" value="ECO:0007669"/>
    <property type="project" value="UniProtKB-SubCell"/>
</dbReference>
<organism evidence="9 10">
    <name type="scientific">Coprinellus micaceus</name>
    <name type="common">Glistening ink-cap mushroom</name>
    <name type="synonym">Coprinus micaceus</name>
    <dbReference type="NCBI Taxonomy" id="71717"/>
    <lineage>
        <taxon>Eukaryota</taxon>
        <taxon>Fungi</taxon>
        <taxon>Dikarya</taxon>
        <taxon>Basidiomycota</taxon>
        <taxon>Agaricomycotina</taxon>
        <taxon>Agaricomycetes</taxon>
        <taxon>Agaricomycetidae</taxon>
        <taxon>Agaricales</taxon>
        <taxon>Agaricineae</taxon>
        <taxon>Psathyrellaceae</taxon>
        <taxon>Coprinellus</taxon>
    </lineage>
</organism>